<feature type="compositionally biased region" description="Acidic residues" evidence="1">
    <location>
        <begin position="91"/>
        <end position="126"/>
    </location>
</feature>
<keyword evidence="2" id="KW-1133">Transmembrane helix</keyword>
<name>A0ABD5U3W7_9EURY</name>
<feature type="region of interest" description="Disordered" evidence="1">
    <location>
        <begin position="86"/>
        <end position="126"/>
    </location>
</feature>
<protein>
    <recommendedName>
        <fullName evidence="5">Cox cluster protein</fullName>
    </recommendedName>
</protein>
<accession>A0ABD5U3W7</accession>
<evidence type="ECO:0000313" key="4">
    <source>
        <dbReference type="Proteomes" id="UP001596408"/>
    </source>
</evidence>
<dbReference type="Proteomes" id="UP001596408">
    <property type="component" value="Unassembled WGS sequence"/>
</dbReference>
<evidence type="ECO:0008006" key="5">
    <source>
        <dbReference type="Google" id="ProtNLM"/>
    </source>
</evidence>
<keyword evidence="4" id="KW-1185">Reference proteome</keyword>
<dbReference type="AlphaFoldDB" id="A0ABD5U3W7"/>
<feature type="transmembrane region" description="Helical" evidence="2">
    <location>
        <begin position="53"/>
        <end position="77"/>
    </location>
</feature>
<keyword evidence="2" id="KW-0472">Membrane</keyword>
<evidence type="ECO:0000313" key="3">
    <source>
        <dbReference type="EMBL" id="MFC6827084.1"/>
    </source>
</evidence>
<proteinExistence type="predicted"/>
<feature type="transmembrane region" description="Helical" evidence="2">
    <location>
        <begin position="27"/>
        <end position="47"/>
    </location>
</feature>
<organism evidence="3 4">
    <name type="scientific">Halopelagius fulvigenes</name>
    <dbReference type="NCBI Taxonomy" id="1198324"/>
    <lineage>
        <taxon>Archaea</taxon>
        <taxon>Methanobacteriati</taxon>
        <taxon>Methanobacteriota</taxon>
        <taxon>Stenosarchaea group</taxon>
        <taxon>Halobacteria</taxon>
        <taxon>Halobacteriales</taxon>
        <taxon>Haloferacaceae</taxon>
    </lineage>
</organism>
<comment type="caution">
    <text evidence="3">The sequence shown here is derived from an EMBL/GenBank/DDBJ whole genome shotgun (WGS) entry which is preliminary data.</text>
</comment>
<keyword evidence="2" id="KW-0812">Transmembrane</keyword>
<dbReference type="EMBL" id="JBHSXH010000015">
    <property type="protein sequence ID" value="MFC6827084.1"/>
    <property type="molecule type" value="Genomic_DNA"/>
</dbReference>
<gene>
    <name evidence="3" type="ORF">ACFQEV_19080</name>
</gene>
<dbReference type="RefSeq" id="WP_379699478.1">
    <property type="nucleotide sequence ID" value="NZ_JBHSXH010000015.1"/>
</dbReference>
<reference evidence="3 4" key="1">
    <citation type="journal article" date="2019" name="Int. J. Syst. Evol. Microbiol.">
        <title>The Global Catalogue of Microorganisms (GCM) 10K type strain sequencing project: providing services to taxonomists for standard genome sequencing and annotation.</title>
        <authorList>
            <consortium name="The Broad Institute Genomics Platform"/>
            <consortium name="The Broad Institute Genome Sequencing Center for Infectious Disease"/>
            <person name="Wu L."/>
            <person name="Ma J."/>
        </authorList>
    </citation>
    <scope>NUCLEOTIDE SEQUENCE [LARGE SCALE GENOMIC DNA]</scope>
    <source>
        <strain evidence="3 4">YIM 94188</strain>
    </source>
</reference>
<sequence>MTPSNPLIDPETGDIDLERLYYEARPIAELMVLLAGVALVPFAAAFAVTSSLIGPLLAVLGQFVLAVGAGVVLLYVVSRAIQLARESNHEDAEESNSDDVEETNSDDVEETNNDDVEETNNDDADE</sequence>
<evidence type="ECO:0000256" key="2">
    <source>
        <dbReference type="SAM" id="Phobius"/>
    </source>
</evidence>
<evidence type="ECO:0000256" key="1">
    <source>
        <dbReference type="SAM" id="MobiDB-lite"/>
    </source>
</evidence>